<comment type="pathway">
    <text evidence="10">Isoprenoid biosynthesis; isopentenyl diphosphate biosynthesis via DXP pathway; isopentenyl diphosphate from 1-deoxy-D-xylulose 5-phosphate: step 3/6.</text>
</comment>
<evidence type="ECO:0000256" key="6">
    <source>
        <dbReference type="ARBA" id="ARBA00022777"/>
    </source>
</evidence>
<evidence type="ECO:0000256" key="3">
    <source>
        <dbReference type="ARBA" id="ARBA00017473"/>
    </source>
</evidence>
<dbReference type="InterPro" id="IPR006204">
    <property type="entry name" value="GHMP_kinase_N_dom"/>
</dbReference>
<evidence type="ECO:0000256" key="10">
    <source>
        <dbReference type="HAMAP-Rule" id="MF_00061"/>
    </source>
</evidence>
<dbReference type="PIRSF" id="PIRSF010376">
    <property type="entry name" value="IspE"/>
    <property type="match status" value="1"/>
</dbReference>
<evidence type="ECO:0000256" key="4">
    <source>
        <dbReference type="ARBA" id="ARBA00022679"/>
    </source>
</evidence>
<dbReference type="GO" id="GO:0050515">
    <property type="term" value="F:4-(cytidine 5'-diphospho)-2-C-methyl-D-erythritol kinase activity"/>
    <property type="evidence" value="ECO:0007669"/>
    <property type="project" value="UniProtKB-UniRule"/>
</dbReference>
<dbReference type="AlphaFoldDB" id="A0A4R5EXV5"/>
<dbReference type="EC" id="2.7.1.148" evidence="2 10"/>
<feature type="active site" evidence="10">
    <location>
        <position position="120"/>
    </location>
</feature>
<dbReference type="HAMAP" id="MF_00061">
    <property type="entry name" value="IspE"/>
    <property type="match status" value="1"/>
</dbReference>
<dbReference type="Proteomes" id="UP000294662">
    <property type="component" value="Unassembled WGS sequence"/>
</dbReference>
<organism evidence="13 14">
    <name type="scientific">Antarcticimicrobium sediminis</name>
    <dbReference type="NCBI Taxonomy" id="2546227"/>
    <lineage>
        <taxon>Bacteria</taxon>
        <taxon>Pseudomonadati</taxon>
        <taxon>Pseudomonadota</taxon>
        <taxon>Alphaproteobacteria</taxon>
        <taxon>Rhodobacterales</taxon>
        <taxon>Paracoccaceae</taxon>
        <taxon>Antarcticimicrobium</taxon>
    </lineage>
</organism>
<feature type="domain" description="GHMP kinase C-terminal" evidence="12">
    <location>
        <begin position="180"/>
        <end position="254"/>
    </location>
</feature>
<proteinExistence type="inferred from homology"/>
<reference evidence="13 14" key="1">
    <citation type="submission" date="2019-03" db="EMBL/GenBank/DDBJ databases">
        <authorList>
            <person name="Zhang S."/>
        </authorList>
    </citation>
    <scope>NUCLEOTIDE SEQUENCE [LARGE SCALE GENOMIC DNA]</scope>
    <source>
        <strain evidence="13 14">S4J41</strain>
    </source>
</reference>
<gene>
    <name evidence="10" type="primary">ispE</name>
    <name evidence="13" type="ORF">E1B25_06300</name>
</gene>
<dbReference type="OrthoDB" id="9809438at2"/>
<dbReference type="EMBL" id="SMFP01000003">
    <property type="protein sequence ID" value="TDE39660.1"/>
    <property type="molecule type" value="Genomic_DNA"/>
</dbReference>
<comment type="catalytic activity">
    <reaction evidence="10">
        <text>4-CDP-2-C-methyl-D-erythritol + ATP = 4-CDP-2-C-methyl-D-erythritol 2-phosphate + ADP + H(+)</text>
        <dbReference type="Rhea" id="RHEA:18437"/>
        <dbReference type="ChEBI" id="CHEBI:15378"/>
        <dbReference type="ChEBI" id="CHEBI:30616"/>
        <dbReference type="ChEBI" id="CHEBI:57823"/>
        <dbReference type="ChEBI" id="CHEBI:57919"/>
        <dbReference type="ChEBI" id="CHEBI:456216"/>
        <dbReference type="EC" id="2.7.1.148"/>
    </reaction>
</comment>
<evidence type="ECO:0000256" key="5">
    <source>
        <dbReference type="ARBA" id="ARBA00022741"/>
    </source>
</evidence>
<dbReference type="RefSeq" id="WP_132827914.1">
    <property type="nucleotide sequence ID" value="NZ_SMFP01000003.1"/>
</dbReference>
<dbReference type="SUPFAM" id="SSF55060">
    <property type="entry name" value="GHMP Kinase, C-terminal domain"/>
    <property type="match status" value="1"/>
</dbReference>
<dbReference type="GO" id="GO:0019288">
    <property type="term" value="P:isopentenyl diphosphate biosynthetic process, methylerythritol 4-phosphate pathway"/>
    <property type="evidence" value="ECO:0007669"/>
    <property type="project" value="UniProtKB-UniRule"/>
</dbReference>
<keyword evidence="4 10" id="KW-0808">Transferase</keyword>
<dbReference type="SUPFAM" id="SSF54211">
    <property type="entry name" value="Ribosomal protein S5 domain 2-like"/>
    <property type="match status" value="1"/>
</dbReference>
<evidence type="ECO:0000256" key="2">
    <source>
        <dbReference type="ARBA" id="ARBA00012052"/>
    </source>
</evidence>
<dbReference type="GO" id="GO:0005524">
    <property type="term" value="F:ATP binding"/>
    <property type="evidence" value="ECO:0007669"/>
    <property type="project" value="UniProtKB-UniRule"/>
</dbReference>
<sequence length="272" mass="28776">MATEAVAPAKINLTLHVTGQRADGYHLLDSLVVFTELGDHLWLTPSAVTSLQVTGPFAEGVPEDRRNLVWRAAELAGMPLNIRLDKQLPHGAGIGGGSADAAAVLRTCGGQARAAELGADVPVCLSERPQRMRGIGDVLEQVSGVPAFALVLVNPGVQVPTPDIFRVLARKQNPAMAERLHWPSRAAFLSWLAEQRNDLEAPAIATAPVIRDVLAALRHANGCRLARMSGSGATCFGIFESDAQAREAAAQIAAAQPGWWAHATRSIGSIEV</sequence>
<comment type="similarity">
    <text evidence="1 10">Belongs to the GHMP kinase family. IspE subfamily.</text>
</comment>
<evidence type="ECO:0000259" key="12">
    <source>
        <dbReference type="Pfam" id="PF08544"/>
    </source>
</evidence>
<dbReference type="Pfam" id="PF08544">
    <property type="entry name" value="GHMP_kinases_C"/>
    <property type="match status" value="1"/>
</dbReference>
<name>A0A4R5EXV5_9RHOB</name>
<dbReference type="GO" id="GO:0016114">
    <property type="term" value="P:terpenoid biosynthetic process"/>
    <property type="evidence" value="ECO:0007669"/>
    <property type="project" value="InterPro"/>
</dbReference>
<dbReference type="Gene3D" id="3.30.70.890">
    <property type="entry name" value="GHMP kinase, C-terminal domain"/>
    <property type="match status" value="1"/>
</dbReference>
<dbReference type="NCBIfam" id="NF011202">
    <property type="entry name" value="PRK14608.1"/>
    <property type="match status" value="1"/>
</dbReference>
<keyword evidence="6 10" id="KW-0418">Kinase</keyword>
<dbReference type="InterPro" id="IPR004424">
    <property type="entry name" value="IspE"/>
</dbReference>
<dbReference type="InterPro" id="IPR014721">
    <property type="entry name" value="Ribsml_uS5_D2-typ_fold_subgr"/>
</dbReference>
<feature type="active site" evidence="10">
    <location>
        <position position="10"/>
    </location>
</feature>
<evidence type="ECO:0000313" key="14">
    <source>
        <dbReference type="Proteomes" id="UP000294662"/>
    </source>
</evidence>
<evidence type="ECO:0000259" key="11">
    <source>
        <dbReference type="Pfam" id="PF00288"/>
    </source>
</evidence>
<keyword evidence="14" id="KW-1185">Reference proteome</keyword>
<evidence type="ECO:0000256" key="8">
    <source>
        <dbReference type="ARBA" id="ARBA00023229"/>
    </source>
</evidence>
<evidence type="ECO:0000313" key="13">
    <source>
        <dbReference type="EMBL" id="TDE39660.1"/>
    </source>
</evidence>
<comment type="function">
    <text evidence="10">Catalyzes the phosphorylation of the position 2 hydroxy group of 4-diphosphocytidyl-2C-methyl-D-erythritol.</text>
</comment>
<keyword evidence="8 10" id="KW-0414">Isoprene biosynthesis</keyword>
<dbReference type="Gene3D" id="3.30.230.10">
    <property type="match status" value="1"/>
</dbReference>
<dbReference type="Pfam" id="PF00288">
    <property type="entry name" value="GHMP_kinases_N"/>
    <property type="match status" value="1"/>
</dbReference>
<dbReference type="InterPro" id="IPR013750">
    <property type="entry name" value="GHMP_kinase_C_dom"/>
</dbReference>
<protein>
    <recommendedName>
        <fullName evidence="3 10">4-diphosphocytidyl-2-C-methyl-D-erythritol kinase</fullName>
        <shortName evidence="10">CMK</shortName>
        <ecNumber evidence="2 10">2.7.1.148</ecNumber>
    </recommendedName>
    <alternativeName>
        <fullName evidence="9 10">4-(cytidine-5'-diphospho)-2-C-methyl-D-erythritol kinase</fullName>
    </alternativeName>
</protein>
<dbReference type="UniPathway" id="UPA00056">
    <property type="reaction ID" value="UER00094"/>
</dbReference>
<comment type="caution">
    <text evidence="13">The sequence shown here is derived from an EMBL/GenBank/DDBJ whole genome shotgun (WGS) entry which is preliminary data.</text>
</comment>
<keyword evidence="7 10" id="KW-0067">ATP-binding</keyword>
<dbReference type="PANTHER" id="PTHR43527:SF2">
    <property type="entry name" value="4-DIPHOSPHOCYTIDYL-2-C-METHYL-D-ERYTHRITOL KINASE, CHLOROPLASTIC"/>
    <property type="match status" value="1"/>
</dbReference>
<keyword evidence="5 10" id="KW-0547">Nucleotide-binding</keyword>
<feature type="binding site" evidence="10">
    <location>
        <begin position="89"/>
        <end position="99"/>
    </location>
    <ligand>
        <name>ATP</name>
        <dbReference type="ChEBI" id="CHEBI:30616"/>
    </ligand>
</feature>
<dbReference type="InterPro" id="IPR036554">
    <property type="entry name" value="GHMP_kinase_C_sf"/>
</dbReference>
<evidence type="ECO:0000256" key="9">
    <source>
        <dbReference type="ARBA" id="ARBA00032554"/>
    </source>
</evidence>
<evidence type="ECO:0000256" key="7">
    <source>
        <dbReference type="ARBA" id="ARBA00022840"/>
    </source>
</evidence>
<accession>A0A4R5EXV5</accession>
<dbReference type="InterPro" id="IPR020568">
    <property type="entry name" value="Ribosomal_Su5_D2-typ_SF"/>
</dbReference>
<feature type="domain" description="GHMP kinase N-terminal" evidence="11">
    <location>
        <begin position="67"/>
        <end position="107"/>
    </location>
</feature>
<dbReference type="PANTHER" id="PTHR43527">
    <property type="entry name" value="4-DIPHOSPHOCYTIDYL-2-C-METHYL-D-ERYTHRITOL KINASE, CHLOROPLASTIC"/>
    <property type="match status" value="1"/>
</dbReference>
<evidence type="ECO:0000256" key="1">
    <source>
        <dbReference type="ARBA" id="ARBA00009684"/>
    </source>
</evidence>